<accession>A0A1I2PKE2</accession>
<dbReference type="Pfam" id="PF09388">
    <property type="entry name" value="SpoOE-like"/>
    <property type="match status" value="1"/>
</dbReference>
<evidence type="ECO:0000313" key="2">
    <source>
        <dbReference type="Proteomes" id="UP000198897"/>
    </source>
</evidence>
<dbReference type="SUPFAM" id="SSF140500">
    <property type="entry name" value="BAS1536-like"/>
    <property type="match status" value="1"/>
</dbReference>
<keyword evidence="2" id="KW-1185">Reference proteome</keyword>
<evidence type="ECO:0000313" key="1">
    <source>
        <dbReference type="EMBL" id="SFG16632.1"/>
    </source>
</evidence>
<dbReference type="RefSeq" id="WP_089752572.1">
    <property type="nucleotide sequence ID" value="NZ_FOOG01000026.1"/>
</dbReference>
<reference evidence="2" key="1">
    <citation type="submission" date="2016-10" db="EMBL/GenBank/DDBJ databases">
        <authorList>
            <person name="Varghese N."/>
            <person name="Submissions S."/>
        </authorList>
    </citation>
    <scope>NUCLEOTIDE SEQUENCE [LARGE SCALE GENOMIC DNA]</scope>
    <source>
        <strain evidence="2">FP5</strain>
    </source>
</reference>
<protein>
    <submittedName>
        <fullName evidence="1">Spo0E like sporulation regulatory protein</fullName>
    </submittedName>
</protein>
<dbReference type="OrthoDB" id="2649371at2"/>
<dbReference type="EMBL" id="FOOG01000026">
    <property type="protein sequence ID" value="SFG16632.1"/>
    <property type="molecule type" value="Genomic_DNA"/>
</dbReference>
<dbReference type="InterPro" id="IPR036638">
    <property type="entry name" value="HLH_DNA-bd_sf"/>
</dbReference>
<dbReference type="AlphaFoldDB" id="A0A1I2PKE2"/>
<dbReference type="InterPro" id="IPR018540">
    <property type="entry name" value="Spo0E-like"/>
</dbReference>
<dbReference type="InterPro" id="IPR037208">
    <property type="entry name" value="Spo0E-like_sf"/>
</dbReference>
<sequence>MEQEIFLINEIEMCREEMSRAARKNSLTSKEVLQMSIRLDELMNQYENLKQKEQQPA</sequence>
<gene>
    <name evidence="1" type="ORF">SAMN05216353_12614</name>
</gene>
<dbReference type="GO" id="GO:0043937">
    <property type="term" value="P:regulation of sporulation"/>
    <property type="evidence" value="ECO:0007669"/>
    <property type="project" value="InterPro"/>
</dbReference>
<dbReference type="GO" id="GO:0046983">
    <property type="term" value="F:protein dimerization activity"/>
    <property type="evidence" value="ECO:0007669"/>
    <property type="project" value="InterPro"/>
</dbReference>
<dbReference type="Gene3D" id="4.10.280.10">
    <property type="entry name" value="Helix-loop-helix DNA-binding domain"/>
    <property type="match status" value="1"/>
</dbReference>
<name>A0A1I2PKE2_9BACI</name>
<dbReference type="Proteomes" id="UP000198897">
    <property type="component" value="Unassembled WGS sequence"/>
</dbReference>
<proteinExistence type="predicted"/>
<organism evidence="1 2">
    <name type="scientific">Halobacillus alkaliphilus</name>
    <dbReference type="NCBI Taxonomy" id="396056"/>
    <lineage>
        <taxon>Bacteria</taxon>
        <taxon>Bacillati</taxon>
        <taxon>Bacillota</taxon>
        <taxon>Bacilli</taxon>
        <taxon>Bacillales</taxon>
        <taxon>Bacillaceae</taxon>
        <taxon>Halobacillus</taxon>
    </lineage>
</organism>